<feature type="compositionally biased region" description="Basic and acidic residues" evidence="1">
    <location>
        <begin position="1"/>
        <end position="19"/>
    </location>
</feature>
<dbReference type="InterPro" id="IPR049053">
    <property type="entry name" value="AFCA-like_C"/>
</dbReference>
<proteinExistence type="predicted"/>
<keyword evidence="5" id="KW-0378">Hydrolase</keyword>
<comment type="caution">
    <text evidence="5">The sequence shown here is derived from an EMBL/GenBank/DDBJ whole genome shotgun (WGS) entry which is preliminary data.</text>
</comment>
<accession>A0ABQ4LVM5</accession>
<dbReference type="GO" id="GO:0016787">
    <property type="term" value="F:hydrolase activity"/>
    <property type="evidence" value="ECO:0007669"/>
    <property type="project" value="UniProtKB-KW"/>
</dbReference>
<dbReference type="EMBL" id="BORW01000008">
    <property type="protein sequence ID" value="GIO67274.1"/>
    <property type="molecule type" value="Genomic_DNA"/>
</dbReference>
<dbReference type="Pfam" id="PF22124">
    <property type="entry name" value="Glyco_hydro_95_cat"/>
    <property type="match status" value="1"/>
</dbReference>
<keyword evidence="6" id="KW-1185">Reference proteome</keyword>
<evidence type="ECO:0000256" key="1">
    <source>
        <dbReference type="SAM" id="MobiDB-lite"/>
    </source>
</evidence>
<feature type="domain" description="Glycosyl hydrolase family 95 N-terminal" evidence="2">
    <location>
        <begin position="44"/>
        <end position="277"/>
    </location>
</feature>
<dbReference type="SUPFAM" id="SSF48208">
    <property type="entry name" value="Six-hairpin glycosidases"/>
    <property type="match status" value="1"/>
</dbReference>
<name>A0ABQ4LVM5_9BACL</name>
<reference evidence="5 6" key="1">
    <citation type="submission" date="2021-03" db="EMBL/GenBank/DDBJ databases">
        <title>Antimicrobial resistance genes in bacteria isolated from Japanese honey, and their potential for conferring macrolide and lincosamide resistance in the American foulbrood pathogen Paenibacillus larvae.</title>
        <authorList>
            <person name="Okamoto M."/>
            <person name="Kumagai M."/>
            <person name="Kanamori H."/>
            <person name="Takamatsu D."/>
        </authorList>
    </citation>
    <scope>NUCLEOTIDE SEQUENCE [LARGE SCALE GENOMIC DNA]</scope>
    <source>
        <strain evidence="5 6">J21TS3</strain>
    </source>
</reference>
<feature type="region of interest" description="Disordered" evidence="1">
    <location>
        <begin position="1"/>
        <end position="35"/>
    </location>
</feature>
<evidence type="ECO:0000313" key="6">
    <source>
        <dbReference type="Proteomes" id="UP000680638"/>
    </source>
</evidence>
<dbReference type="InterPro" id="IPR027414">
    <property type="entry name" value="GH95_N_dom"/>
</dbReference>
<feature type="domain" description="Glycosyl hydrolase family 95 catalytic" evidence="4">
    <location>
        <begin position="296"/>
        <end position="733"/>
    </location>
</feature>
<dbReference type="InterPro" id="IPR008928">
    <property type="entry name" value="6-hairpin_glycosidase_sf"/>
</dbReference>
<evidence type="ECO:0000259" key="2">
    <source>
        <dbReference type="Pfam" id="PF14498"/>
    </source>
</evidence>
<sequence length="839" mass="92471">MRAANEREWKDGPEAKEGAQAKFDGGNGIGAKSNTARHGRPLRLWYAAPAAKWEEALPIGNGRLGAMVYGSTGLETIRLNEDSLWYGGPGRAANPDARPYLDEIRGLLRDGRQAEAEHLARMAMTASPKYEQPYQPLGDLMLKPLNGAAQVEDYERELDLERAVVNVTYHADGVNCRRQYFVSEPDGVLVIRLTADRPGALTFAVNLMRRPFDGGCRALADGTVVMNGECGADGVRFSAAFRAVHEGGTVRNIGDFVSVEGASSVTLLLAAQTSFRAGDPEAACLEQLQRASERPFDELFQRHVTEYRQRFDRFELSLTPGGDPLACLPTDQRLLRLKEAGKAPRSEPPEQAKASADPGLMALYVQYGRYLLLSCSRPGSLAANLQGIWNDSFTPPWESKYTININTQMNYWPAESLNLEECHEPLFDLIERMLPNGKATARDMYGCRGFVAHHNTNLWGETRPEGILMTCTVWPMGAAWLSLHLWEHYCYGMDVSFLKKRAFPIMKEAALFLLDYMTEDEDGMLVTGPSVSPENRFLLPNGQSGSLCMGPSMHSQIALTLFEACLKAAKTIGRAERTASGAEFGGGYIPQGEAEFVAELERAIKRMPKPSAGRHGQIMEWRIDREEADPGHRHISQLFALHPGELIDALETPELAEAARTTLARRLASGGGHTGWSRAWIVNFYARLMMGGEAHGHLEKLLSHSTYPNMLDCHPPFQIDGNFGGAAGVGEMLLQSHAGELRLLPALPPQWPAGEVRGLRARGGYGVDLSWKDGMIVEAVIHPERSGTCRIWSPVPLLAQNPHNQWHEESGGAETPGYRYLIEAAEGQSIMLAAKKDRR</sequence>
<organism evidence="5 6">
    <name type="scientific">Paenibacillus cookii</name>
    <dbReference type="NCBI Taxonomy" id="157839"/>
    <lineage>
        <taxon>Bacteria</taxon>
        <taxon>Bacillati</taxon>
        <taxon>Bacillota</taxon>
        <taxon>Bacilli</taxon>
        <taxon>Bacillales</taxon>
        <taxon>Paenibacillaceae</taxon>
        <taxon>Paenibacillus</taxon>
    </lineage>
</organism>
<evidence type="ECO:0000313" key="5">
    <source>
        <dbReference type="EMBL" id="GIO67274.1"/>
    </source>
</evidence>
<dbReference type="PANTHER" id="PTHR31084">
    <property type="entry name" value="ALPHA-L-FUCOSIDASE 2"/>
    <property type="match status" value="1"/>
</dbReference>
<evidence type="ECO:0000259" key="4">
    <source>
        <dbReference type="Pfam" id="PF22124"/>
    </source>
</evidence>
<dbReference type="InterPro" id="IPR054363">
    <property type="entry name" value="GH95_cat"/>
</dbReference>
<dbReference type="RefSeq" id="WP_246536828.1">
    <property type="nucleotide sequence ID" value="NZ_BORW01000008.1"/>
</dbReference>
<feature type="domain" description="Alpha fucosidase A-like C-terminal" evidence="3">
    <location>
        <begin position="735"/>
        <end position="807"/>
    </location>
</feature>
<gene>
    <name evidence="5" type="ORF">J21TS3_20950</name>
</gene>
<dbReference type="Pfam" id="PF21307">
    <property type="entry name" value="Glyco_hydro_95_C"/>
    <property type="match status" value="1"/>
</dbReference>
<evidence type="ECO:0000259" key="3">
    <source>
        <dbReference type="Pfam" id="PF21307"/>
    </source>
</evidence>
<dbReference type="PIRSF" id="PIRSF007663">
    <property type="entry name" value="UCP007663"/>
    <property type="match status" value="1"/>
</dbReference>
<dbReference type="Proteomes" id="UP000680638">
    <property type="component" value="Unassembled WGS sequence"/>
</dbReference>
<dbReference type="Pfam" id="PF14498">
    <property type="entry name" value="Glyco_hyd_65N_2"/>
    <property type="match status" value="1"/>
</dbReference>
<dbReference type="InterPro" id="IPR016518">
    <property type="entry name" value="Alpha-L-fucosidase"/>
</dbReference>
<dbReference type="Gene3D" id="1.50.10.10">
    <property type="match status" value="1"/>
</dbReference>
<protein>
    <submittedName>
        <fullName evidence="5">Alpha/beta hydrolase</fullName>
    </submittedName>
</protein>
<dbReference type="PANTHER" id="PTHR31084:SF18">
    <property type="entry name" value="GLYCOSYL HYDROLASE FAMILY 95 N-TERMINAL DOMAIN-CONTAINING PROTEIN"/>
    <property type="match status" value="1"/>
</dbReference>
<dbReference type="InterPro" id="IPR012341">
    <property type="entry name" value="6hp_glycosidase-like_sf"/>
</dbReference>